<dbReference type="EMBL" id="LAYC01000002">
    <property type="protein sequence ID" value="KYK56698.1"/>
    <property type="molecule type" value="Genomic_DNA"/>
</dbReference>
<name>A0A151GHY9_DRECN</name>
<evidence type="ECO:0000256" key="1">
    <source>
        <dbReference type="ARBA" id="ARBA00004141"/>
    </source>
</evidence>
<feature type="transmembrane region" description="Helical" evidence="10">
    <location>
        <begin position="59"/>
        <end position="84"/>
    </location>
</feature>
<keyword evidence="2 10" id="KW-0808">Transferase</keyword>
<reference evidence="12 13" key="1">
    <citation type="journal article" date="2016" name="Sci. Rep.">
        <title>Insights into Adaptations to a Near-Obligate Nematode Endoparasitic Lifestyle from the Finished Genome of Drechmeria coniospora.</title>
        <authorList>
            <person name="Zhang L."/>
            <person name="Zhou Z."/>
            <person name="Guo Q."/>
            <person name="Fokkens L."/>
            <person name="Miskei M."/>
            <person name="Pocsi I."/>
            <person name="Zhang W."/>
            <person name="Chen M."/>
            <person name="Wang L."/>
            <person name="Sun Y."/>
            <person name="Donzelli B.G."/>
            <person name="Gibson D.M."/>
            <person name="Nelson D.R."/>
            <person name="Luo J.G."/>
            <person name="Rep M."/>
            <person name="Liu H."/>
            <person name="Yang S."/>
            <person name="Wang J."/>
            <person name="Krasnoff S.B."/>
            <person name="Xu Y."/>
            <person name="Molnar I."/>
            <person name="Lin M."/>
        </authorList>
    </citation>
    <scope>NUCLEOTIDE SEQUENCE [LARGE SCALE GENOMIC DNA]</scope>
    <source>
        <strain evidence="12 13">ARSEF 6962</strain>
    </source>
</reference>
<evidence type="ECO:0000259" key="11">
    <source>
        <dbReference type="Pfam" id="PF01529"/>
    </source>
</evidence>
<feature type="domain" description="Palmitoyltransferase DHHC" evidence="11">
    <location>
        <begin position="1"/>
        <end position="101"/>
    </location>
</feature>
<evidence type="ECO:0000313" key="12">
    <source>
        <dbReference type="EMBL" id="KYK56698.1"/>
    </source>
</evidence>
<dbReference type="STRING" id="98403.A0A151GHY9"/>
<comment type="subcellular location">
    <subcellularLocation>
        <location evidence="1">Membrane</location>
        <topology evidence="1">Multi-pass membrane protein</topology>
    </subcellularLocation>
</comment>
<dbReference type="Pfam" id="PF01529">
    <property type="entry name" value="DHHC"/>
    <property type="match status" value="1"/>
</dbReference>
<evidence type="ECO:0000256" key="4">
    <source>
        <dbReference type="ARBA" id="ARBA00022989"/>
    </source>
</evidence>
<keyword evidence="6" id="KW-0564">Palmitate</keyword>
<evidence type="ECO:0000256" key="3">
    <source>
        <dbReference type="ARBA" id="ARBA00022692"/>
    </source>
</evidence>
<feature type="transmembrane region" description="Helical" evidence="10">
    <location>
        <begin position="20"/>
        <end position="39"/>
    </location>
</feature>
<keyword evidence="8 10" id="KW-0012">Acyltransferase</keyword>
<evidence type="ECO:0000313" key="13">
    <source>
        <dbReference type="Proteomes" id="UP000076580"/>
    </source>
</evidence>
<gene>
    <name evidence="12" type="ORF">DCS_03701</name>
</gene>
<evidence type="ECO:0000256" key="7">
    <source>
        <dbReference type="ARBA" id="ARBA00023288"/>
    </source>
</evidence>
<dbReference type="GO" id="GO:0019706">
    <property type="term" value="F:protein-cysteine S-palmitoyltransferase activity"/>
    <property type="evidence" value="ECO:0007669"/>
    <property type="project" value="UniProtKB-EC"/>
</dbReference>
<dbReference type="GO" id="GO:0016020">
    <property type="term" value="C:membrane"/>
    <property type="evidence" value="ECO:0007669"/>
    <property type="project" value="UniProtKB-SubCell"/>
</dbReference>
<dbReference type="GeneID" id="63716344"/>
<dbReference type="PROSITE" id="PS50216">
    <property type="entry name" value="DHHC"/>
    <property type="match status" value="1"/>
</dbReference>
<protein>
    <recommendedName>
        <fullName evidence="10">Palmitoyltransferase</fullName>
        <ecNumber evidence="10">2.3.1.225</ecNumber>
    </recommendedName>
</protein>
<accession>A0A151GHY9</accession>
<evidence type="ECO:0000256" key="8">
    <source>
        <dbReference type="ARBA" id="ARBA00023315"/>
    </source>
</evidence>
<comment type="similarity">
    <text evidence="10">Belongs to the DHHC palmitoyltransferase family.</text>
</comment>
<evidence type="ECO:0000256" key="6">
    <source>
        <dbReference type="ARBA" id="ARBA00023139"/>
    </source>
</evidence>
<comment type="catalytic activity">
    <reaction evidence="9 10">
        <text>L-cysteinyl-[protein] + hexadecanoyl-CoA = S-hexadecanoyl-L-cysteinyl-[protein] + CoA</text>
        <dbReference type="Rhea" id="RHEA:36683"/>
        <dbReference type="Rhea" id="RHEA-COMP:10131"/>
        <dbReference type="Rhea" id="RHEA-COMP:11032"/>
        <dbReference type="ChEBI" id="CHEBI:29950"/>
        <dbReference type="ChEBI" id="CHEBI:57287"/>
        <dbReference type="ChEBI" id="CHEBI:57379"/>
        <dbReference type="ChEBI" id="CHEBI:74151"/>
        <dbReference type="EC" id="2.3.1.225"/>
    </reaction>
</comment>
<dbReference type="AlphaFoldDB" id="A0A151GHY9"/>
<evidence type="ECO:0000256" key="10">
    <source>
        <dbReference type="RuleBase" id="RU079119"/>
    </source>
</evidence>
<evidence type="ECO:0000256" key="2">
    <source>
        <dbReference type="ARBA" id="ARBA00022679"/>
    </source>
</evidence>
<organism evidence="12 13">
    <name type="scientific">Drechmeria coniospora</name>
    <name type="common">Nematophagous fungus</name>
    <name type="synonym">Meria coniospora</name>
    <dbReference type="NCBI Taxonomy" id="98403"/>
    <lineage>
        <taxon>Eukaryota</taxon>
        <taxon>Fungi</taxon>
        <taxon>Dikarya</taxon>
        <taxon>Ascomycota</taxon>
        <taxon>Pezizomycotina</taxon>
        <taxon>Sordariomycetes</taxon>
        <taxon>Hypocreomycetidae</taxon>
        <taxon>Hypocreales</taxon>
        <taxon>Ophiocordycipitaceae</taxon>
        <taxon>Drechmeria</taxon>
    </lineage>
</organism>
<comment type="domain">
    <text evidence="10">The DHHC domain is required for palmitoyltransferase activity.</text>
</comment>
<dbReference type="EC" id="2.3.1.225" evidence="10"/>
<keyword evidence="4 10" id="KW-1133">Transmembrane helix</keyword>
<keyword evidence="13" id="KW-1185">Reference proteome</keyword>
<proteinExistence type="inferred from homology"/>
<dbReference type="InterPro" id="IPR001594">
    <property type="entry name" value="Palmitoyltrfase_DHHC"/>
</dbReference>
<keyword evidence="7" id="KW-0449">Lipoprotein</keyword>
<evidence type="ECO:0000256" key="9">
    <source>
        <dbReference type="ARBA" id="ARBA00048048"/>
    </source>
</evidence>
<dbReference type="Proteomes" id="UP000076580">
    <property type="component" value="Chromosome 02"/>
</dbReference>
<dbReference type="InParanoid" id="A0A151GHY9"/>
<dbReference type="PANTHER" id="PTHR12246">
    <property type="entry name" value="PALMITOYLTRANSFERASE ZDHHC16"/>
    <property type="match status" value="1"/>
</dbReference>
<keyword evidence="3 10" id="KW-0812">Transmembrane</keyword>
<evidence type="ECO:0000256" key="5">
    <source>
        <dbReference type="ARBA" id="ARBA00023136"/>
    </source>
</evidence>
<dbReference type="RefSeq" id="XP_040656050.1">
    <property type="nucleotide sequence ID" value="XM_040801017.1"/>
</dbReference>
<dbReference type="InterPro" id="IPR039859">
    <property type="entry name" value="PFA4/ZDH16/20/ERF2-like"/>
</dbReference>
<dbReference type="FunCoup" id="A0A151GHY9">
    <property type="interactions" value="21"/>
</dbReference>
<keyword evidence="5 10" id="KW-0472">Membrane</keyword>
<sequence length="327" mass="37536">MDHHCPWTRNCVSMTTFPHFLRFLVYANLSLWALGRLLYQRLFALWEARHLPAYLGPSLEALVALALMSLICFFTTLALGIMLISTLKSWLFNCTTIESWEIDRHEAVLDRGGRRSWNITGPDGENIIVERVEFPYDIGFFANMAQAMGTSNPLLWLFPLAGHPELLKDAGGWVWAENGFNHREGMWPPPDPEKISRAARSQPLSRKDYNTDLRDAVLSPEEWKRAFKERQERDARHRKMILAELDDVNAYEVVDMNIHGGYESDECGSHEWVNHDGDRLQDYGVDEEAENVDTGHPNCDDDNVPLGELLRRRRVLLPSDRVYQAAG</sequence>
<comment type="caution">
    <text evidence="12">The sequence shown here is derived from an EMBL/GenBank/DDBJ whole genome shotgun (WGS) entry which is preliminary data.</text>
</comment>